<keyword evidence="10" id="KW-1185">Reference proteome</keyword>
<feature type="non-terminal residue" evidence="9">
    <location>
        <position position="1"/>
    </location>
</feature>
<accession>A7SZB3</accession>
<dbReference type="AlphaFoldDB" id="A7SZB3"/>
<dbReference type="HOGENOM" id="CLU_178180_0_0_1"/>
<dbReference type="OMA" id="DYELMDP"/>
<dbReference type="KEGG" id="nve:5501790"/>
<dbReference type="GO" id="GO:0038023">
    <property type="term" value="F:signaling receptor activity"/>
    <property type="evidence" value="ECO:0007669"/>
    <property type="project" value="InterPro"/>
</dbReference>
<keyword evidence="7" id="KW-0675">Receptor</keyword>
<sequence length="82" mass="9423">RLFHICTYFLFFFNIFLGVVSCLTRILIGAGIGVLFLARTQKSLVARDYELMDPGFNAYIGYLYLEHTHSNPVLVTFCRLLV</sequence>
<dbReference type="GO" id="GO:0005886">
    <property type="term" value="C:plasma membrane"/>
    <property type="evidence" value="ECO:0007669"/>
    <property type="project" value="UniProtKB-SubCell"/>
</dbReference>
<keyword evidence="4 8" id="KW-0812">Transmembrane</keyword>
<evidence type="ECO:0000256" key="5">
    <source>
        <dbReference type="ARBA" id="ARBA00022989"/>
    </source>
</evidence>
<feature type="transmembrane region" description="Helical" evidence="8">
    <location>
        <begin position="12"/>
        <end position="38"/>
    </location>
</feature>
<keyword evidence="6 8" id="KW-0472">Membrane</keyword>
<dbReference type="PANTHER" id="PTHR21444">
    <property type="entry name" value="COILED-COIL DOMAIN-CONTAINING PROTEIN 180"/>
    <property type="match status" value="1"/>
</dbReference>
<proteinExistence type="predicted"/>
<evidence type="ECO:0000313" key="9">
    <source>
        <dbReference type="EMBL" id="EDO30951.1"/>
    </source>
</evidence>
<evidence type="ECO:0000256" key="3">
    <source>
        <dbReference type="ARBA" id="ARBA00022475"/>
    </source>
</evidence>
<keyword evidence="2" id="KW-0813">Transport</keyword>
<protein>
    <submittedName>
        <fullName evidence="9">Uncharacterized protein</fullName>
    </submittedName>
</protein>
<feature type="non-terminal residue" evidence="9">
    <location>
        <position position="82"/>
    </location>
</feature>
<evidence type="ECO:0000256" key="4">
    <source>
        <dbReference type="ARBA" id="ARBA00022692"/>
    </source>
</evidence>
<comment type="subcellular location">
    <subcellularLocation>
        <location evidence="1">Cell membrane</location>
        <topology evidence="1">Multi-pass membrane protein</topology>
    </subcellularLocation>
</comment>
<dbReference type="GO" id="GO:0034632">
    <property type="term" value="F:retinol transmembrane transporter activity"/>
    <property type="evidence" value="ECO:0007669"/>
    <property type="project" value="InterPro"/>
</dbReference>
<keyword evidence="3" id="KW-1003">Cell membrane</keyword>
<dbReference type="EMBL" id="DS469959">
    <property type="protein sequence ID" value="EDO30951.1"/>
    <property type="molecule type" value="Genomic_DNA"/>
</dbReference>
<evidence type="ECO:0000256" key="2">
    <source>
        <dbReference type="ARBA" id="ARBA00022448"/>
    </source>
</evidence>
<dbReference type="InParanoid" id="A7SZB3"/>
<dbReference type="STRING" id="45351.A7SZB3"/>
<dbReference type="Proteomes" id="UP000001593">
    <property type="component" value="Unassembled WGS sequence"/>
</dbReference>
<gene>
    <name evidence="9" type="ORF">NEMVEDRAFT_v1g19629</name>
</gene>
<evidence type="ECO:0000313" key="10">
    <source>
        <dbReference type="Proteomes" id="UP000001593"/>
    </source>
</evidence>
<reference evidence="9 10" key="1">
    <citation type="journal article" date="2007" name="Science">
        <title>Sea anemone genome reveals ancestral eumetazoan gene repertoire and genomic organization.</title>
        <authorList>
            <person name="Putnam N.H."/>
            <person name="Srivastava M."/>
            <person name="Hellsten U."/>
            <person name="Dirks B."/>
            <person name="Chapman J."/>
            <person name="Salamov A."/>
            <person name="Terry A."/>
            <person name="Shapiro H."/>
            <person name="Lindquist E."/>
            <person name="Kapitonov V.V."/>
            <person name="Jurka J."/>
            <person name="Genikhovich G."/>
            <person name="Grigoriev I.V."/>
            <person name="Lucas S.M."/>
            <person name="Steele R.E."/>
            <person name="Finnerty J.R."/>
            <person name="Technau U."/>
            <person name="Martindale M.Q."/>
            <person name="Rokhsar D.S."/>
        </authorList>
    </citation>
    <scope>NUCLEOTIDE SEQUENCE [LARGE SCALE GENOMIC DNA]</scope>
    <source>
        <strain evidence="10">CH2 X CH6</strain>
    </source>
</reference>
<organism evidence="9 10">
    <name type="scientific">Nematostella vectensis</name>
    <name type="common">Starlet sea anemone</name>
    <dbReference type="NCBI Taxonomy" id="45351"/>
    <lineage>
        <taxon>Eukaryota</taxon>
        <taxon>Metazoa</taxon>
        <taxon>Cnidaria</taxon>
        <taxon>Anthozoa</taxon>
        <taxon>Hexacorallia</taxon>
        <taxon>Actiniaria</taxon>
        <taxon>Edwardsiidae</taxon>
        <taxon>Nematostella</taxon>
    </lineage>
</organism>
<evidence type="ECO:0000256" key="6">
    <source>
        <dbReference type="ARBA" id="ARBA00023136"/>
    </source>
</evidence>
<dbReference type="PhylomeDB" id="A7SZB3"/>
<evidence type="ECO:0000256" key="7">
    <source>
        <dbReference type="ARBA" id="ARBA00023170"/>
    </source>
</evidence>
<name>A7SZB3_NEMVE</name>
<dbReference type="Pfam" id="PF14752">
    <property type="entry name" value="RBP_receptor"/>
    <property type="match status" value="1"/>
</dbReference>
<dbReference type="PANTHER" id="PTHR21444:SF15">
    <property type="entry name" value="RECEPTOR FOR RETINOL UPTAKE STRA6"/>
    <property type="match status" value="1"/>
</dbReference>
<dbReference type="InterPro" id="IPR026612">
    <property type="entry name" value="STRA6-like"/>
</dbReference>
<evidence type="ECO:0000256" key="1">
    <source>
        <dbReference type="ARBA" id="ARBA00004651"/>
    </source>
</evidence>
<keyword evidence="5 8" id="KW-1133">Transmembrane helix</keyword>
<evidence type="ECO:0000256" key="8">
    <source>
        <dbReference type="SAM" id="Phobius"/>
    </source>
</evidence>